<dbReference type="InterPro" id="IPR024951">
    <property type="entry name" value="Sulfurylase_cat_dom"/>
</dbReference>
<dbReference type="EC" id="2.7.1.25" evidence="3 7"/>
<dbReference type="HAMAP" id="MF_00065">
    <property type="entry name" value="Adenylyl_sulf_kinase"/>
    <property type="match status" value="1"/>
</dbReference>
<dbReference type="InterPro" id="IPR002891">
    <property type="entry name" value="APS"/>
</dbReference>
<dbReference type="InterPro" id="IPR027417">
    <property type="entry name" value="P-loop_NTPase"/>
</dbReference>
<dbReference type="GO" id="GO:0005737">
    <property type="term" value="C:cytoplasm"/>
    <property type="evidence" value="ECO:0007669"/>
    <property type="project" value="TreeGrafter"/>
</dbReference>
<keyword evidence="6 7" id="KW-0067">ATP-binding</keyword>
<dbReference type="GO" id="GO:0004781">
    <property type="term" value="F:sulfate adenylyltransferase (ATP) activity"/>
    <property type="evidence" value="ECO:0007669"/>
    <property type="project" value="InterPro"/>
</dbReference>
<dbReference type="GO" id="GO:0005524">
    <property type="term" value="F:ATP binding"/>
    <property type="evidence" value="ECO:0007669"/>
    <property type="project" value="UniProtKB-KW"/>
</dbReference>
<feature type="non-terminal residue" evidence="10">
    <location>
        <position position="1"/>
    </location>
</feature>
<keyword evidence="7 10" id="KW-0418">Kinase</keyword>
<feature type="domain" description="APS kinase" evidence="8">
    <location>
        <begin position="165"/>
        <end position="317"/>
    </location>
</feature>
<evidence type="ECO:0000256" key="6">
    <source>
        <dbReference type="ARBA" id="ARBA00022840"/>
    </source>
</evidence>
<keyword evidence="11" id="KW-1185">Reference proteome</keyword>
<dbReference type="EMBL" id="MUIE01000283">
    <property type="protein sequence ID" value="OQX33604.1"/>
    <property type="molecule type" value="Genomic_DNA"/>
</dbReference>
<dbReference type="FunFam" id="3.40.50.300:FF:000802">
    <property type="entry name" value="Sulfate adenylyltransferase"/>
    <property type="match status" value="1"/>
</dbReference>
<dbReference type="Gene3D" id="3.40.50.300">
    <property type="entry name" value="P-loop containing nucleotide triphosphate hydrolases"/>
    <property type="match status" value="1"/>
</dbReference>
<evidence type="ECO:0000256" key="4">
    <source>
        <dbReference type="ARBA" id="ARBA00022679"/>
    </source>
</evidence>
<dbReference type="GO" id="GO:0004020">
    <property type="term" value="F:adenylylsulfate kinase activity"/>
    <property type="evidence" value="ECO:0007669"/>
    <property type="project" value="UniProtKB-EC"/>
</dbReference>
<dbReference type="PANTHER" id="PTHR42700:SF1">
    <property type="entry name" value="SULFATE ADENYLYLTRANSFERASE"/>
    <property type="match status" value="1"/>
</dbReference>
<dbReference type="NCBIfam" id="NF003013">
    <property type="entry name" value="PRK03846.1"/>
    <property type="match status" value="1"/>
</dbReference>
<dbReference type="CDD" id="cd02027">
    <property type="entry name" value="APSK"/>
    <property type="match status" value="1"/>
</dbReference>
<feature type="domain" description="Sulphate adenylyltransferase catalytic" evidence="9">
    <location>
        <begin position="1"/>
        <end position="157"/>
    </location>
</feature>
<dbReference type="Pfam" id="PF01747">
    <property type="entry name" value="ATP-sulfurylase"/>
    <property type="match status" value="1"/>
</dbReference>
<comment type="pathway">
    <text evidence="2 7">Sulfur metabolism; hydrogen sulfide biosynthesis; sulfite from sulfate: step 2/3.</text>
</comment>
<proteinExistence type="inferred from homology"/>
<dbReference type="Proteomes" id="UP000243361">
    <property type="component" value="Unassembled WGS sequence"/>
</dbReference>
<accession>A0A657PND8</accession>
<dbReference type="InterPro" id="IPR014729">
    <property type="entry name" value="Rossmann-like_a/b/a_fold"/>
</dbReference>
<dbReference type="NCBIfam" id="TIGR00455">
    <property type="entry name" value="apsK"/>
    <property type="match status" value="1"/>
</dbReference>
<evidence type="ECO:0000256" key="3">
    <source>
        <dbReference type="ARBA" id="ARBA00012121"/>
    </source>
</evidence>
<comment type="function">
    <text evidence="7">Catalyzes the synthesis of activated sulfate.</text>
</comment>
<dbReference type="PANTHER" id="PTHR42700">
    <property type="entry name" value="SULFATE ADENYLYLTRANSFERASE"/>
    <property type="match status" value="1"/>
</dbReference>
<dbReference type="SUPFAM" id="SSF52540">
    <property type="entry name" value="P-loop containing nucleoside triphosphate hydrolases"/>
    <property type="match status" value="1"/>
</dbReference>
<comment type="catalytic activity">
    <reaction evidence="1 7">
        <text>adenosine 5'-phosphosulfate + ATP = 3'-phosphoadenylyl sulfate + ADP + H(+)</text>
        <dbReference type="Rhea" id="RHEA:24152"/>
        <dbReference type="ChEBI" id="CHEBI:15378"/>
        <dbReference type="ChEBI" id="CHEBI:30616"/>
        <dbReference type="ChEBI" id="CHEBI:58243"/>
        <dbReference type="ChEBI" id="CHEBI:58339"/>
        <dbReference type="ChEBI" id="CHEBI:456216"/>
        <dbReference type="EC" id="2.7.1.25"/>
    </reaction>
</comment>
<dbReference type="Gene3D" id="3.40.50.620">
    <property type="entry name" value="HUPs"/>
    <property type="match status" value="1"/>
</dbReference>
<dbReference type="SUPFAM" id="SSF52374">
    <property type="entry name" value="Nucleotidylyl transferase"/>
    <property type="match status" value="1"/>
</dbReference>
<evidence type="ECO:0000313" key="10">
    <source>
        <dbReference type="EMBL" id="OQX33604.1"/>
    </source>
</evidence>
<dbReference type="GO" id="GO:0070814">
    <property type="term" value="P:hydrogen sulfide biosynthetic process"/>
    <property type="evidence" value="ECO:0007669"/>
    <property type="project" value="UniProtKB-UniPathway"/>
</dbReference>
<sequence length="343" mass="38564">GITKPGDPHHYARVHCYQKVLDHFPQHLTMLSLLPLSMRLAGPREALLHAIVNQNYGCSHIMIGPYFASPPERGFYPDYSAQELVARHQERLEILLIATELHRYSPQRGCYLPLSELEAQGEKGEYLKGALFRQMLQQGKVVPDWYSFPEVLDELKRIYPPRHKQGLTLFFTGLSGSGKSTLARILEAKLVEEGSRPVTLLDGDVVRLNLSSELGFSREHRDLNIRRIGFVANEITKNGGIAICAPIAPYAETRRAVRQLIEPHGAFIEIHVSTPLEVCEARDRKGLYAKARKGIIPAFTGISDPYEEPQRPEFRIDTAGHGPMEAAQEILLYLLAEGYLNGH</sequence>
<dbReference type="UniPathway" id="UPA00140">
    <property type="reaction ID" value="UER00205"/>
</dbReference>
<dbReference type="InterPro" id="IPR050512">
    <property type="entry name" value="Sulf_AdTrans/APS_kinase"/>
</dbReference>
<dbReference type="GO" id="GO:0010134">
    <property type="term" value="P:sulfate assimilation via adenylyl sulfate reduction"/>
    <property type="evidence" value="ECO:0007669"/>
    <property type="project" value="TreeGrafter"/>
</dbReference>
<keyword evidence="5 7" id="KW-0547">Nucleotide-binding</keyword>
<dbReference type="GO" id="GO:0019379">
    <property type="term" value="P:sulfate assimilation, phosphoadenylyl sulfate reduction by phosphoadenylyl-sulfate reductase (thioredoxin)"/>
    <property type="evidence" value="ECO:0007669"/>
    <property type="project" value="TreeGrafter"/>
</dbReference>
<evidence type="ECO:0000259" key="9">
    <source>
        <dbReference type="Pfam" id="PF01747"/>
    </source>
</evidence>
<gene>
    <name evidence="10" type="ORF">B0D84_04410</name>
</gene>
<dbReference type="Pfam" id="PF01583">
    <property type="entry name" value="APS_kinase"/>
    <property type="match status" value="1"/>
</dbReference>
<evidence type="ECO:0000256" key="7">
    <source>
        <dbReference type="RuleBase" id="RU004347"/>
    </source>
</evidence>
<evidence type="ECO:0000256" key="2">
    <source>
        <dbReference type="ARBA" id="ARBA00004806"/>
    </source>
</evidence>
<evidence type="ECO:0000259" key="8">
    <source>
        <dbReference type="Pfam" id="PF01583"/>
    </source>
</evidence>
<evidence type="ECO:0000313" key="11">
    <source>
        <dbReference type="Proteomes" id="UP000243361"/>
    </source>
</evidence>
<keyword evidence="4 7" id="KW-0808">Transferase</keyword>
<evidence type="ECO:0000256" key="5">
    <source>
        <dbReference type="ARBA" id="ARBA00022741"/>
    </source>
</evidence>
<evidence type="ECO:0000256" key="1">
    <source>
        <dbReference type="ARBA" id="ARBA00001823"/>
    </source>
</evidence>
<dbReference type="InterPro" id="IPR059117">
    <property type="entry name" value="APS_kinase_dom"/>
</dbReference>
<comment type="similarity">
    <text evidence="7">Belongs to the APS kinase family.</text>
</comment>
<organism evidence="10 11">
    <name type="scientific">Candidatus Sedimenticola endophacoides</name>
    <dbReference type="NCBI Taxonomy" id="2548426"/>
    <lineage>
        <taxon>Bacteria</taxon>
        <taxon>Pseudomonadati</taxon>
        <taxon>Pseudomonadota</taxon>
        <taxon>Gammaproteobacteria</taxon>
        <taxon>Chromatiales</taxon>
        <taxon>Sedimenticolaceae</taxon>
        <taxon>Sedimenticola</taxon>
    </lineage>
</organism>
<protein>
    <recommendedName>
        <fullName evidence="3 7">Adenylyl-sulfate kinase</fullName>
        <ecNumber evidence="3 7">2.7.1.25</ecNumber>
    </recommendedName>
</protein>
<name>A0A657PND8_9GAMM</name>
<dbReference type="AlphaFoldDB" id="A0A657PND8"/>
<comment type="caution">
    <text evidence="10">The sequence shown here is derived from an EMBL/GenBank/DDBJ whole genome shotgun (WGS) entry which is preliminary data.</text>
</comment>
<reference evidence="10" key="1">
    <citation type="submission" date="2017-02" db="EMBL/GenBank/DDBJ databases">
        <title>Novel co-symbiosis in the unique lucinid bivalve Phacoides pectinatus.</title>
        <authorList>
            <person name="Lim S.J."/>
            <person name="Davis B.G."/>
            <person name="Gill D.E."/>
            <person name="Engel A.S."/>
            <person name="Anderson L.C."/>
            <person name="Campbell B.J."/>
        </authorList>
    </citation>
    <scope>NUCLEOTIDE SEQUENCE [LARGE SCALE GENOMIC DNA]</scope>
    <source>
        <strain evidence="10">LUC13016_P6</strain>
    </source>
</reference>